<feature type="non-terminal residue" evidence="1">
    <location>
        <position position="1"/>
    </location>
</feature>
<evidence type="ECO:0000313" key="2">
    <source>
        <dbReference type="Proteomes" id="UP000320455"/>
    </source>
</evidence>
<keyword evidence="2" id="KW-1185">Reference proteome</keyword>
<dbReference type="AlphaFoldDB" id="A0ABD7S3D5"/>
<gene>
    <name evidence="1" type="ORF">FQK01_23730</name>
</gene>
<name>A0ABD7S3D5_XANVA</name>
<evidence type="ECO:0000313" key="1">
    <source>
        <dbReference type="EMBL" id="TWQ48328.1"/>
    </source>
</evidence>
<protein>
    <submittedName>
        <fullName evidence="1">Prepilin peptidase</fullName>
    </submittedName>
</protein>
<reference evidence="2" key="1">
    <citation type="journal article" date="2020" name="Phytopathology">
        <title>Genomic acquisitions in emerging populations of Xanthomonas vasicola pv. vasculorum infecting corn in the U.S. and Argentina.</title>
        <authorList>
            <person name="Perez-Quintero A.L."/>
        </authorList>
    </citation>
    <scope>NUCLEOTIDE SEQUENCE [LARGE SCALE GENOMIC DNA]</scope>
    <source>
        <strain evidence="2">Xvh-L</strain>
    </source>
</reference>
<dbReference type="EMBL" id="VOCK01000125">
    <property type="protein sequence ID" value="TWQ48328.1"/>
    <property type="molecule type" value="Genomic_DNA"/>
</dbReference>
<organism evidence="1 2">
    <name type="scientific">Xanthomonas vasicola</name>
    <dbReference type="NCBI Taxonomy" id="56459"/>
    <lineage>
        <taxon>Bacteria</taxon>
        <taxon>Pseudomonadati</taxon>
        <taxon>Pseudomonadota</taxon>
        <taxon>Gammaproteobacteria</taxon>
        <taxon>Lysobacterales</taxon>
        <taxon>Lysobacteraceae</taxon>
        <taxon>Xanthomonas</taxon>
    </lineage>
</organism>
<sequence length="27" mass="3200">YLAIAGWVVFFWGNDLVDRYLHFAGLR</sequence>
<dbReference type="Proteomes" id="UP000320455">
    <property type="component" value="Unassembled WGS sequence"/>
</dbReference>
<comment type="caution">
    <text evidence="1">The sequence shown here is derived from an EMBL/GenBank/DDBJ whole genome shotgun (WGS) entry which is preliminary data.</text>
</comment>
<accession>A0ABD7S3D5</accession>
<proteinExistence type="predicted"/>